<dbReference type="SUPFAM" id="SSF103473">
    <property type="entry name" value="MFS general substrate transporter"/>
    <property type="match status" value="1"/>
</dbReference>
<name>A0A0C5W2P5_9GAMM</name>
<keyword evidence="10" id="KW-1185">Reference proteome</keyword>
<dbReference type="OrthoDB" id="181905at2"/>
<evidence type="ECO:0000313" key="9">
    <source>
        <dbReference type="EMBL" id="AJQ96944.1"/>
    </source>
</evidence>
<feature type="transmembrane region" description="Helical" evidence="8">
    <location>
        <begin position="77"/>
        <end position="96"/>
    </location>
</feature>
<dbReference type="Pfam" id="PF13347">
    <property type="entry name" value="MFS_2"/>
    <property type="match status" value="1"/>
</dbReference>
<evidence type="ECO:0000256" key="8">
    <source>
        <dbReference type="SAM" id="Phobius"/>
    </source>
</evidence>
<gene>
    <name evidence="9" type="ORF">YC6258_04912</name>
</gene>
<evidence type="ECO:0000256" key="7">
    <source>
        <dbReference type="ARBA" id="ARBA00023136"/>
    </source>
</evidence>
<dbReference type="RefSeq" id="WP_082070845.1">
    <property type="nucleotide sequence ID" value="NZ_CP007142.1"/>
</dbReference>
<dbReference type="PROSITE" id="PS00872">
    <property type="entry name" value="NA_GALACTOSIDE_SYMP"/>
    <property type="match status" value="1"/>
</dbReference>
<keyword evidence="7 8" id="KW-0472">Membrane</keyword>
<evidence type="ECO:0000256" key="2">
    <source>
        <dbReference type="ARBA" id="ARBA00009617"/>
    </source>
</evidence>
<dbReference type="InterPro" id="IPR001927">
    <property type="entry name" value="Na/Gal_symport"/>
</dbReference>
<feature type="transmembrane region" description="Helical" evidence="8">
    <location>
        <begin position="38"/>
        <end position="56"/>
    </location>
</feature>
<dbReference type="KEGG" id="gsn:YC6258_04912"/>
<keyword evidence="3" id="KW-0813">Transport</keyword>
<dbReference type="NCBIfam" id="TIGR00792">
    <property type="entry name" value="gph"/>
    <property type="match status" value="1"/>
</dbReference>
<dbReference type="EMBL" id="CP007142">
    <property type="protein sequence ID" value="AJQ96944.1"/>
    <property type="molecule type" value="Genomic_DNA"/>
</dbReference>
<dbReference type="PANTHER" id="PTHR11328">
    <property type="entry name" value="MAJOR FACILITATOR SUPERFAMILY DOMAIN-CONTAINING PROTEIN"/>
    <property type="match status" value="1"/>
</dbReference>
<feature type="transmembrane region" description="Helical" evidence="8">
    <location>
        <begin position="317"/>
        <end position="341"/>
    </location>
</feature>
<feature type="transmembrane region" description="Helical" evidence="8">
    <location>
        <begin position="227"/>
        <end position="253"/>
    </location>
</feature>
<evidence type="ECO:0000313" key="10">
    <source>
        <dbReference type="Proteomes" id="UP000032266"/>
    </source>
</evidence>
<evidence type="ECO:0000256" key="1">
    <source>
        <dbReference type="ARBA" id="ARBA00004651"/>
    </source>
</evidence>
<feature type="transmembrane region" description="Helical" evidence="8">
    <location>
        <begin position="265"/>
        <end position="285"/>
    </location>
</feature>
<evidence type="ECO:0000256" key="3">
    <source>
        <dbReference type="ARBA" id="ARBA00022448"/>
    </source>
</evidence>
<dbReference type="AlphaFoldDB" id="A0A0C5W2P5"/>
<dbReference type="GO" id="GO:0008643">
    <property type="term" value="P:carbohydrate transport"/>
    <property type="evidence" value="ECO:0007669"/>
    <property type="project" value="InterPro"/>
</dbReference>
<feature type="transmembrane region" description="Helical" evidence="8">
    <location>
        <begin position="150"/>
        <end position="171"/>
    </location>
</feature>
<proteinExistence type="inferred from homology"/>
<evidence type="ECO:0000256" key="6">
    <source>
        <dbReference type="ARBA" id="ARBA00022989"/>
    </source>
</evidence>
<dbReference type="GO" id="GO:0015293">
    <property type="term" value="F:symporter activity"/>
    <property type="evidence" value="ECO:0007669"/>
    <property type="project" value="InterPro"/>
</dbReference>
<reference evidence="9 10" key="1">
    <citation type="submission" date="2014-01" db="EMBL/GenBank/DDBJ databases">
        <title>Full genme sequencing of cellulolytic bacterium Gynuella sunshinyii YC6258T gen. nov., sp. nov.</title>
        <authorList>
            <person name="Khan H."/>
            <person name="Chung E.J."/>
            <person name="Chung Y.R."/>
        </authorList>
    </citation>
    <scope>NUCLEOTIDE SEQUENCE [LARGE SCALE GENOMIC DNA]</scope>
    <source>
        <strain evidence="9 10">YC6258</strain>
    </source>
</reference>
<dbReference type="Gene3D" id="1.20.1250.20">
    <property type="entry name" value="MFS general substrate transporter like domains"/>
    <property type="match status" value="1"/>
</dbReference>
<dbReference type="InterPro" id="IPR039672">
    <property type="entry name" value="MFS_2"/>
</dbReference>
<dbReference type="HOGENOM" id="CLU_027408_0_2_6"/>
<dbReference type="PATRIC" id="fig|1445510.3.peg.4874"/>
<dbReference type="PANTHER" id="PTHR11328:SF24">
    <property type="entry name" value="MAJOR FACILITATOR SUPERFAMILY (MFS) PROFILE DOMAIN-CONTAINING PROTEIN"/>
    <property type="match status" value="1"/>
</dbReference>
<keyword evidence="5 8" id="KW-0812">Transmembrane</keyword>
<feature type="transmembrane region" description="Helical" evidence="8">
    <location>
        <begin position="108"/>
        <end position="129"/>
    </location>
</feature>
<dbReference type="Proteomes" id="UP000032266">
    <property type="component" value="Chromosome"/>
</dbReference>
<keyword evidence="4" id="KW-1003">Cell membrane</keyword>
<feature type="transmembrane region" description="Helical" evidence="8">
    <location>
        <begin position="183"/>
        <end position="206"/>
    </location>
</feature>
<organism evidence="9 10">
    <name type="scientific">Gynuella sunshinyii YC6258</name>
    <dbReference type="NCBI Taxonomy" id="1445510"/>
    <lineage>
        <taxon>Bacteria</taxon>
        <taxon>Pseudomonadati</taxon>
        <taxon>Pseudomonadota</taxon>
        <taxon>Gammaproteobacteria</taxon>
        <taxon>Oceanospirillales</taxon>
        <taxon>Saccharospirillaceae</taxon>
        <taxon>Gynuella</taxon>
    </lineage>
</organism>
<feature type="transmembrane region" description="Helical" evidence="8">
    <location>
        <begin position="402"/>
        <end position="424"/>
    </location>
</feature>
<feature type="transmembrane region" description="Helical" evidence="8">
    <location>
        <begin position="370"/>
        <end position="390"/>
    </location>
</feature>
<dbReference type="InterPro" id="IPR018043">
    <property type="entry name" value="Na/Gal_symport_CS"/>
</dbReference>
<keyword evidence="6 8" id="KW-1133">Transmembrane helix</keyword>
<evidence type="ECO:0000256" key="4">
    <source>
        <dbReference type="ARBA" id="ARBA00022475"/>
    </source>
</evidence>
<feature type="transmembrane region" description="Helical" evidence="8">
    <location>
        <begin position="292"/>
        <end position="311"/>
    </location>
</feature>
<dbReference type="GO" id="GO:0006814">
    <property type="term" value="P:sodium ion transport"/>
    <property type="evidence" value="ECO:0007669"/>
    <property type="project" value="InterPro"/>
</dbReference>
<accession>A0A0C5W2P5</accession>
<sequence>MKKLTMIEKVGYGFGDLASNVVFTTVGTYLMFFYTDVFGISAAVVGTLFFVTRMWDAISDPLMGIIGDRTESRWGKFRPYLLFTPVPLAIVAVMTFTTPDISESGKVIWAFASYIALMTLYTVINIPYSSLPPMITDSAVERGELASYRMLLAFTGGLLVNAGTIPLMNYFGDGDQQLGYQRAMMLFSVIMMVLFFVCFTLVRERVPPLPQTSSLKSDFKVVMRNRAYWTIIMIGVPVFALLMSPFAVGMYFFSYNVGDQSAAAPFFTLGTLGMIAGAVVCIFAVKKICKRTLMIAALIGSSLTISQIYWLDPENLRGIYTIVFINQFFLGISATNLWGLVGDTADYIEWRSGRRVVGLATSSATFSHKFGMGLGGALVGFALSSSGYVAGAEQTPEALNTILLFMSLVPGTGALLIAVITSFYPVTRKISEQAQAELTIRRNLAIAETSGEEVTLASDRGILYTR</sequence>
<dbReference type="GO" id="GO:0005886">
    <property type="term" value="C:plasma membrane"/>
    <property type="evidence" value="ECO:0007669"/>
    <property type="project" value="UniProtKB-SubCell"/>
</dbReference>
<dbReference type="InterPro" id="IPR036259">
    <property type="entry name" value="MFS_trans_sf"/>
</dbReference>
<evidence type="ECO:0000256" key="5">
    <source>
        <dbReference type="ARBA" id="ARBA00022692"/>
    </source>
</evidence>
<comment type="similarity">
    <text evidence="2">Belongs to the sodium:galactoside symporter (TC 2.A.2) family.</text>
</comment>
<protein>
    <submittedName>
        <fullName evidence="9">Na+/melibiose symporter and related transporter</fullName>
    </submittedName>
</protein>
<comment type="subcellular location">
    <subcellularLocation>
        <location evidence="1">Cell membrane</location>
        <topology evidence="1">Multi-pass membrane protein</topology>
    </subcellularLocation>
</comment>
<dbReference type="CDD" id="cd17332">
    <property type="entry name" value="MFS_MelB_like"/>
    <property type="match status" value="1"/>
</dbReference>
<dbReference type="STRING" id="1445510.YC6258_04912"/>